<dbReference type="AlphaFoldDB" id="A0A0G2I251"/>
<sequence length="114" mass="13064">MVSKSKGLFNRILETEAPSRHIHRLLAVHRIFRPIMCLVPDDGTRVFQLRMRGDFAPSREINPKKNAVTRLGGEFLGKETRGFSIIMMVLLATLWSVVSGHDVENHQWRWARGA</sequence>
<gene>
    <name evidence="1" type="ORF">EMCG_01365</name>
</gene>
<evidence type="ECO:0000313" key="1">
    <source>
        <dbReference type="EMBL" id="KKZ64677.1"/>
    </source>
</evidence>
<evidence type="ECO:0000313" key="2">
    <source>
        <dbReference type="Proteomes" id="UP000034164"/>
    </source>
</evidence>
<comment type="caution">
    <text evidence="1">The sequence shown here is derived from an EMBL/GenBank/DDBJ whole genome shotgun (WGS) entry which is preliminary data.</text>
</comment>
<proteinExistence type="predicted"/>
<dbReference type="VEuPathDB" id="FungiDB:EMCG_01365"/>
<name>A0A0G2I251_9EURO</name>
<dbReference type="EMBL" id="LCZI01000757">
    <property type="protein sequence ID" value="KKZ64677.1"/>
    <property type="molecule type" value="Genomic_DNA"/>
</dbReference>
<reference evidence="2" key="1">
    <citation type="journal article" date="2015" name="PLoS Genet.">
        <title>The dynamic genome and transcriptome of the human fungal pathogen Blastomyces and close relative Emmonsia.</title>
        <authorList>
            <person name="Munoz J.F."/>
            <person name="Gauthier G.M."/>
            <person name="Desjardins C.A."/>
            <person name="Gallo J.E."/>
            <person name="Holder J."/>
            <person name="Sullivan T.D."/>
            <person name="Marty A.J."/>
            <person name="Carmen J.C."/>
            <person name="Chen Z."/>
            <person name="Ding L."/>
            <person name="Gujja S."/>
            <person name="Magrini V."/>
            <person name="Misas E."/>
            <person name="Mitreva M."/>
            <person name="Priest M."/>
            <person name="Saif S."/>
            <person name="Whiston E.A."/>
            <person name="Young S."/>
            <person name="Zeng Q."/>
            <person name="Goldman W.E."/>
            <person name="Mardis E.R."/>
            <person name="Taylor J.W."/>
            <person name="McEwen J.G."/>
            <person name="Clay O.K."/>
            <person name="Klein B.S."/>
            <person name="Cuomo C.A."/>
        </authorList>
    </citation>
    <scope>NUCLEOTIDE SEQUENCE [LARGE SCALE GENOMIC DNA]</scope>
    <source>
        <strain evidence="2">UAMH 3008</strain>
    </source>
</reference>
<protein>
    <submittedName>
        <fullName evidence="1">Uncharacterized protein</fullName>
    </submittedName>
</protein>
<accession>A0A0G2I251</accession>
<dbReference type="Proteomes" id="UP000034164">
    <property type="component" value="Unassembled WGS sequence"/>
</dbReference>
<organism evidence="1 2">
    <name type="scientific">[Emmonsia] crescens</name>
    <dbReference type="NCBI Taxonomy" id="73230"/>
    <lineage>
        <taxon>Eukaryota</taxon>
        <taxon>Fungi</taxon>
        <taxon>Dikarya</taxon>
        <taxon>Ascomycota</taxon>
        <taxon>Pezizomycotina</taxon>
        <taxon>Eurotiomycetes</taxon>
        <taxon>Eurotiomycetidae</taxon>
        <taxon>Onygenales</taxon>
        <taxon>Ajellomycetaceae</taxon>
        <taxon>Emergomyces</taxon>
    </lineage>
</organism>